<dbReference type="PANTHER" id="PTHR10127:SF862">
    <property type="entry name" value="ZINC METALLOPROTEINASE NAS-27"/>
    <property type="match status" value="1"/>
</dbReference>
<accession>A0AAD4MIH0</accession>
<keyword evidence="15" id="KW-1185">Reference proteome</keyword>
<dbReference type="AlphaFoldDB" id="A0AAD4MIH0"/>
<dbReference type="PANTHER" id="PTHR10127">
    <property type="entry name" value="DISCOIDIN, CUB, EGF, LAMININ , AND ZINC METALLOPROTEASE DOMAIN CONTAINING"/>
    <property type="match status" value="1"/>
</dbReference>
<dbReference type="PRINTS" id="PR00480">
    <property type="entry name" value="ASTACIN"/>
</dbReference>
<dbReference type="InterPro" id="IPR034035">
    <property type="entry name" value="Astacin-like_dom"/>
</dbReference>
<dbReference type="GO" id="GO:0008270">
    <property type="term" value="F:zinc ion binding"/>
    <property type="evidence" value="ECO:0007669"/>
    <property type="project" value="UniProtKB-UniRule"/>
</dbReference>
<dbReference type="EC" id="3.4.24.-" evidence="10"/>
<evidence type="ECO:0000256" key="4">
    <source>
        <dbReference type="ARBA" id="ARBA00022801"/>
    </source>
</evidence>
<feature type="binding site" evidence="9">
    <location>
        <position position="335"/>
    </location>
    <ligand>
        <name>Zn(2+)</name>
        <dbReference type="ChEBI" id="CHEBI:29105"/>
        <note>catalytic</note>
    </ligand>
</feature>
<organism evidence="14 15">
    <name type="scientific">Ditylenchus destructor</name>
    <dbReference type="NCBI Taxonomy" id="166010"/>
    <lineage>
        <taxon>Eukaryota</taxon>
        <taxon>Metazoa</taxon>
        <taxon>Ecdysozoa</taxon>
        <taxon>Nematoda</taxon>
        <taxon>Chromadorea</taxon>
        <taxon>Rhabditida</taxon>
        <taxon>Tylenchina</taxon>
        <taxon>Tylenchomorpha</taxon>
        <taxon>Sphaerularioidea</taxon>
        <taxon>Anguinidae</taxon>
        <taxon>Anguininae</taxon>
        <taxon>Ditylenchus</taxon>
    </lineage>
</organism>
<evidence type="ECO:0000256" key="7">
    <source>
        <dbReference type="ARBA" id="ARBA00023157"/>
    </source>
</evidence>
<dbReference type="GO" id="GO:0006508">
    <property type="term" value="P:proteolysis"/>
    <property type="evidence" value="ECO:0007669"/>
    <property type="project" value="UniProtKB-KW"/>
</dbReference>
<evidence type="ECO:0000256" key="5">
    <source>
        <dbReference type="ARBA" id="ARBA00022833"/>
    </source>
</evidence>
<protein>
    <recommendedName>
        <fullName evidence="10">Metalloendopeptidase</fullName>
        <ecNumber evidence="10">3.4.24.-</ecNumber>
    </recommendedName>
</protein>
<feature type="compositionally biased region" description="Pro residues" evidence="11">
    <location>
        <begin position="41"/>
        <end position="51"/>
    </location>
</feature>
<evidence type="ECO:0000256" key="6">
    <source>
        <dbReference type="ARBA" id="ARBA00023049"/>
    </source>
</evidence>
<dbReference type="CDD" id="cd04280">
    <property type="entry name" value="ZnMc_astacin_like"/>
    <property type="match status" value="1"/>
</dbReference>
<feature type="domain" description="CUB" evidence="12">
    <location>
        <begin position="492"/>
        <end position="612"/>
    </location>
</feature>
<reference evidence="14" key="1">
    <citation type="submission" date="2022-01" db="EMBL/GenBank/DDBJ databases">
        <title>Genome Sequence Resource for Two Populations of Ditylenchus destructor, the Migratory Endoparasitic Phytonematode.</title>
        <authorList>
            <person name="Zhang H."/>
            <person name="Lin R."/>
            <person name="Xie B."/>
        </authorList>
    </citation>
    <scope>NUCLEOTIDE SEQUENCE</scope>
    <source>
        <strain evidence="14">BazhouSP</strain>
    </source>
</reference>
<comment type="caution">
    <text evidence="14">The sequence shown here is derived from an EMBL/GenBank/DDBJ whole genome shotgun (WGS) entry which is preliminary data.</text>
</comment>
<proteinExistence type="predicted"/>
<keyword evidence="3 9" id="KW-0479">Metal-binding</keyword>
<dbReference type="SUPFAM" id="SSF55486">
    <property type="entry name" value="Metalloproteases ('zincins'), catalytic domain"/>
    <property type="match status" value="1"/>
</dbReference>
<dbReference type="SUPFAM" id="SSF49854">
    <property type="entry name" value="Spermadhesin, CUB domain"/>
    <property type="match status" value="1"/>
</dbReference>
<feature type="binding site" evidence="9">
    <location>
        <position position="339"/>
    </location>
    <ligand>
        <name>Zn(2+)</name>
        <dbReference type="ChEBI" id="CHEBI:29105"/>
        <note>catalytic</note>
    </ligand>
</feature>
<dbReference type="InterPro" id="IPR024079">
    <property type="entry name" value="MetalloPept_cat_dom_sf"/>
</dbReference>
<evidence type="ECO:0000259" key="13">
    <source>
        <dbReference type="PROSITE" id="PS51864"/>
    </source>
</evidence>
<evidence type="ECO:0000259" key="12">
    <source>
        <dbReference type="PROSITE" id="PS01180"/>
    </source>
</evidence>
<feature type="domain" description="Peptidase M12A" evidence="13">
    <location>
        <begin position="234"/>
        <end position="447"/>
    </location>
</feature>
<keyword evidence="2 9" id="KW-0645">Protease</keyword>
<feature type="active site" evidence="9">
    <location>
        <position position="336"/>
    </location>
</feature>
<dbReference type="InterPro" id="IPR000859">
    <property type="entry name" value="CUB_dom"/>
</dbReference>
<dbReference type="InterPro" id="IPR000742">
    <property type="entry name" value="EGF"/>
</dbReference>
<evidence type="ECO:0000256" key="9">
    <source>
        <dbReference type="PROSITE-ProRule" id="PRU01211"/>
    </source>
</evidence>
<comment type="cofactor">
    <cofactor evidence="9 10">
        <name>Zn(2+)</name>
        <dbReference type="ChEBI" id="CHEBI:29105"/>
    </cofactor>
    <text evidence="9 10">Binds 1 zinc ion per subunit.</text>
</comment>
<feature type="region of interest" description="Disordered" evidence="11">
    <location>
        <begin position="25"/>
        <end position="51"/>
    </location>
</feature>
<dbReference type="PROSITE" id="PS00022">
    <property type="entry name" value="EGF_1"/>
    <property type="match status" value="1"/>
</dbReference>
<evidence type="ECO:0000313" key="14">
    <source>
        <dbReference type="EMBL" id="KAI1696273.1"/>
    </source>
</evidence>
<keyword evidence="4 9" id="KW-0378">Hydrolase</keyword>
<dbReference type="Gene3D" id="3.40.390.10">
    <property type="entry name" value="Collagenase (Catalytic Domain)"/>
    <property type="match status" value="1"/>
</dbReference>
<dbReference type="Pfam" id="PF01400">
    <property type="entry name" value="Astacin"/>
    <property type="match status" value="1"/>
</dbReference>
<feature type="chain" id="PRO_5041783419" description="Metalloendopeptidase" evidence="10">
    <location>
        <begin position="19"/>
        <end position="612"/>
    </location>
</feature>
<feature type="region of interest" description="Disordered" evidence="11">
    <location>
        <begin position="81"/>
        <end position="109"/>
    </location>
</feature>
<sequence length="612" mass="67795">MLLNCFPYVLATIALCHCLPTTKQPHPGEAENKKSGYQPAPGGPPRPPPGFVPKVINFLLDQDESSTKTITKLKENITPKRHVDPETAYKLLRGNSKRSDRGDRKDGKTVGNELETVRDLLAKYRERVDKKNMERGSGAKVAIKEELRKQSRMRAAEIKALLKSKGKVQSLIANPERSEELSEYLFEGDIVLSVEQAQQLVDNVAEAGENPTTPEPTDLEKPGPSKRSKRGALNFATFPSNKWDKNEIVPYAFDSSIESDPSKKSQIEKAIGFWSHYTCFYFEETSPEDQSWYHPIITFKNSTNTCSSPVGAQMDQYNQVVLIGDGCVRMGTIAHEIAHSLGFWHTMSRHDRGSFVTVDLDNVEQVPVNKTGNFKEQSTTTNDNQGIKYDYGAVMQYDAHAFNKDPDAPTIYALEDNMMQTMGQRVQPAFSDIVMMNKAYGCFDACTSADMARCKNGGYPNPNWCDTQCICPQGFGGSDCSMKQESTSGASCGAVLNATTSWTSFTGSLNPGVADSGTNDYESCHWHINSPPGTKVWLWIDTISSTSCDIACTVSSVEFKVKEFDRTGHRMCCQSDLGSAGYIQIGGYTNKAIVSLLSRSRAQSFRAYHIYV</sequence>
<keyword evidence="7" id="KW-1015">Disulfide bond</keyword>
<dbReference type="SMART" id="SM00235">
    <property type="entry name" value="ZnMc"/>
    <property type="match status" value="1"/>
</dbReference>
<dbReference type="InterPro" id="IPR001506">
    <property type="entry name" value="Peptidase_M12A"/>
</dbReference>
<keyword evidence="10" id="KW-0732">Signal</keyword>
<evidence type="ECO:0000256" key="3">
    <source>
        <dbReference type="ARBA" id="ARBA00022723"/>
    </source>
</evidence>
<dbReference type="PROSITE" id="PS51864">
    <property type="entry name" value="ASTACIN"/>
    <property type="match status" value="1"/>
</dbReference>
<dbReference type="PROSITE" id="PS01186">
    <property type="entry name" value="EGF_2"/>
    <property type="match status" value="1"/>
</dbReference>
<dbReference type="Proteomes" id="UP001201812">
    <property type="component" value="Unassembled WGS sequence"/>
</dbReference>
<gene>
    <name evidence="14" type="ORF">DdX_19127</name>
</gene>
<evidence type="ECO:0000256" key="2">
    <source>
        <dbReference type="ARBA" id="ARBA00022670"/>
    </source>
</evidence>
<dbReference type="PROSITE" id="PS01180">
    <property type="entry name" value="CUB"/>
    <property type="match status" value="1"/>
</dbReference>
<feature type="compositionally biased region" description="Basic and acidic residues" evidence="11">
    <location>
        <begin position="97"/>
        <end position="108"/>
    </location>
</feature>
<feature type="region of interest" description="Disordered" evidence="11">
    <location>
        <begin position="207"/>
        <end position="231"/>
    </location>
</feature>
<evidence type="ECO:0000256" key="1">
    <source>
        <dbReference type="ARBA" id="ARBA00022536"/>
    </source>
</evidence>
<dbReference type="InterPro" id="IPR006026">
    <property type="entry name" value="Peptidase_Metallo"/>
</dbReference>
<evidence type="ECO:0000256" key="8">
    <source>
        <dbReference type="PROSITE-ProRule" id="PRU00059"/>
    </source>
</evidence>
<evidence type="ECO:0000256" key="10">
    <source>
        <dbReference type="RuleBase" id="RU361183"/>
    </source>
</evidence>
<feature type="signal peptide" evidence="10">
    <location>
        <begin position="1"/>
        <end position="18"/>
    </location>
</feature>
<keyword evidence="1" id="KW-0245">EGF-like domain</keyword>
<keyword evidence="5 9" id="KW-0862">Zinc</keyword>
<evidence type="ECO:0000313" key="15">
    <source>
        <dbReference type="Proteomes" id="UP001201812"/>
    </source>
</evidence>
<keyword evidence="6 9" id="KW-0482">Metalloprotease</keyword>
<name>A0AAD4MIH0_9BILA</name>
<evidence type="ECO:0000256" key="11">
    <source>
        <dbReference type="SAM" id="MobiDB-lite"/>
    </source>
</evidence>
<dbReference type="InterPro" id="IPR035914">
    <property type="entry name" value="Sperma_CUB_dom_sf"/>
</dbReference>
<comment type="caution">
    <text evidence="8">Lacks conserved residue(s) required for the propagation of feature annotation.</text>
</comment>
<dbReference type="GO" id="GO:0004222">
    <property type="term" value="F:metalloendopeptidase activity"/>
    <property type="evidence" value="ECO:0007669"/>
    <property type="project" value="UniProtKB-UniRule"/>
</dbReference>
<feature type="binding site" evidence="9">
    <location>
        <position position="345"/>
    </location>
    <ligand>
        <name>Zn(2+)</name>
        <dbReference type="ChEBI" id="CHEBI:29105"/>
        <note>catalytic</note>
    </ligand>
</feature>
<dbReference type="EMBL" id="JAKKPZ010000337">
    <property type="protein sequence ID" value="KAI1696273.1"/>
    <property type="molecule type" value="Genomic_DNA"/>
</dbReference>